<evidence type="ECO:0000256" key="2">
    <source>
        <dbReference type="PROSITE-ProRule" id="PRU00176"/>
    </source>
</evidence>
<dbReference type="PANTHER" id="PTHR48024:SF54">
    <property type="entry name" value="PROTEIN, PUTATIVE-RELATED"/>
    <property type="match status" value="1"/>
</dbReference>
<feature type="region of interest" description="Disordered" evidence="3">
    <location>
        <begin position="131"/>
        <end position="182"/>
    </location>
</feature>
<protein>
    <submittedName>
        <fullName evidence="5">RNA recognition motif. (A.k.a. RRM, RBD, or RNP domain), putative</fullName>
    </submittedName>
</protein>
<name>A0A7G2CW38_9TRYP</name>
<keyword evidence="6" id="KW-1185">Reference proteome</keyword>
<feature type="compositionally biased region" description="Polar residues" evidence="3">
    <location>
        <begin position="138"/>
        <end position="147"/>
    </location>
</feature>
<dbReference type="OrthoDB" id="410044at2759"/>
<keyword evidence="1 2" id="KW-0694">RNA-binding</keyword>
<feature type="compositionally biased region" description="Basic residues" evidence="3">
    <location>
        <begin position="156"/>
        <end position="167"/>
    </location>
</feature>
<evidence type="ECO:0000256" key="3">
    <source>
        <dbReference type="SAM" id="MobiDB-lite"/>
    </source>
</evidence>
<evidence type="ECO:0000313" key="6">
    <source>
        <dbReference type="Proteomes" id="UP000515908"/>
    </source>
</evidence>
<accession>A0A7G2CW38</accession>
<feature type="domain" description="RRM" evidence="4">
    <location>
        <begin position="43"/>
        <end position="121"/>
    </location>
</feature>
<organism evidence="5 6">
    <name type="scientific">Angomonas deanei</name>
    <dbReference type="NCBI Taxonomy" id="59799"/>
    <lineage>
        <taxon>Eukaryota</taxon>
        <taxon>Discoba</taxon>
        <taxon>Euglenozoa</taxon>
        <taxon>Kinetoplastea</taxon>
        <taxon>Metakinetoplastina</taxon>
        <taxon>Trypanosomatida</taxon>
        <taxon>Trypanosomatidae</taxon>
        <taxon>Strigomonadinae</taxon>
        <taxon>Angomonas</taxon>
    </lineage>
</organism>
<evidence type="ECO:0000256" key="1">
    <source>
        <dbReference type="ARBA" id="ARBA00022884"/>
    </source>
</evidence>
<dbReference type="GO" id="GO:0003723">
    <property type="term" value="F:RNA binding"/>
    <property type="evidence" value="ECO:0007669"/>
    <property type="project" value="UniProtKB-UniRule"/>
</dbReference>
<evidence type="ECO:0000313" key="5">
    <source>
        <dbReference type="EMBL" id="CAD2222643.1"/>
    </source>
</evidence>
<reference evidence="5 6" key="1">
    <citation type="submission" date="2020-08" db="EMBL/GenBank/DDBJ databases">
        <authorList>
            <person name="Newling K."/>
            <person name="Davey J."/>
            <person name="Forrester S."/>
        </authorList>
    </citation>
    <scope>NUCLEOTIDE SEQUENCE [LARGE SCALE GENOMIC DNA]</scope>
    <source>
        <strain evidence="6">Crithidia deanei Carvalho (ATCC PRA-265)</strain>
    </source>
</reference>
<gene>
    <name evidence="5" type="ORF">ADEAN_001018700</name>
</gene>
<proteinExistence type="predicted"/>
<dbReference type="PANTHER" id="PTHR48024">
    <property type="entry name" value="GEO13361P1-RELATED"/>
    <property type="match status" value="1"/>
</dbReference>
<dbReference type="PROSITE" id="PS50102">
    <property type="entry name" value="RRM"/>
    <property type="match status" value="1"/>
</dbReference>
<dbReference type="GO" id="GO:0005634">
    <property type="term" value="C:nucleus"/>
    <property type="evidence" value="ECO:0007669"/>
    <property type="project" value="TreeGrafter"/>
</dbReference>
<feature type="region of interest" description="Disordered" evidence="3">
    <location>
        <begin position="1"/>
        <end position="21"/>
    </location>
</feature>
<dbReference type="InterPro" id="IPR035979">
    <property type="entry name" value="RBD_domain_sf"/>
</dbReference>
<dbReference type="Proteomes" id="UP000515908">
    <property type="component" value="Chromosome 27"/>
</dbReference>
<dbReference type="VEuPathDB" id="TriTrypDB:ADEAN_001018700"/>
<dbReference type="SUPFAM" id="SSF54928">
    <property type="entry name" value="RNA-binding domain, RBD"/>
    <property type="match status" value="1"/>
</dbReference>
<dbReference type="Pfam" id="PF00076">
    <property type="entry name" value="RRM_1"/>
    <property type="match status" value="1"/>
</dbReference>
<dbReference type="InterPro" id="IPR050886">
    <property type="entry name" value="RNA-binding_reg"/>
</dbReference>
<dbReference type="SMART" id="SM00360">
    <property type="entry name" value="RRM"/>
    <property type="match status" value="1"/>
</dbReference>
<dbReference type="Gene3D" id="3.30.70.330">
    <property type="match status" value="1"/>
</dbReference>
<dbReference type="InterPro" id="IPR012677">
    <property type="entry name" value="Nucleotide-bd_a/b_plait_sf"/>
</dbReference>
<dbReference type="AlphaFoldDB" id="A0A7G2CW38"/>
<dbReference type="EMBL" id="LR877171">
    <property type="protein sequence ID" value="CAD2222643.1"/>
    <property type="molecule type" value="Genomic_DNA"/>
</dbReference>
<evidence type="ECO:0000259" key="4">
    <source>
        <dbReference type="PROSITE" id="PS50102"/>
    </source>
</evidence>
<sequence length="251" mass="26893">MLSKSSSSNLKSPSSLDSTVKSPDSAAITIVHPSTLAASAAQCNVYIASLPRALDDVQLTSICAPYGEVISARIMREKCTHESKGYGFVLFRKPEEAASAVANLNGCLVNGYKIQVRPATLEASHSFTTVAEGDKTHSGNISPNHSNQKQKEGKPKNRRHGRRRGSKKSTGDTEKSGNNSEVSLLSPIPCFTPMMPQLCYPSMVPAALPPGPFILGDGQNQNFDLSTLYNVSYSTPIMNLANPNFASPAFF</sequence>
<dbReference type="InterPro" id="IPR000504">
    <property type="entry name" value="RRM_dom"/>
</dbReference>
<feature type="compositionally biased region" description="Low complexity" evidence="3">
    <location>
        <begin position="1"/>
        <end position="18"/>
    </location>
</feature>